<accession>A0A3S3RZ80</accession>
<gene>
    <name evidence="2" type="ORF">Metus_0848</name>
</gene>
<dbReference type="AlphaFoldDB" id="A0A3S3RZ80"/>
<evidence type="ECO:0000259" key="1">
    <source>
        <dbReference type="Pfam" id="PF13439"/>
    </source>
</evidence>
<name>A0A3S3RZ80_METS7</name>
<dbReference type="Gene3D" id="3.40.50.2000">
    <property type="entry name" value="Glycogen Phosphorylase B"/>
    <property type="match status" value="1"/>
</dbReference>
<protein>
    <recommendedName>
        <fullName evidence="1">Glycosyltransferase subfamily 4-like N-terminal domain-containing protein</fullName>
    </recommendedName>
</protein>
<proteinExistence type="predicted"/>
<evidence type="ECO:0000313" key="3">
    <source>
        <dbReference type="Proteomes" id="UP000288215"/>
    </source>
</evidence>
<dbReference type="EMBL" id="RXGA01000003">
    <property type="protein sequence ID" value="RWX72874.1"/>
    <property type="molecule type" value="Genomic_DNA"/>
</dbReference>
<dbReference type="InterPro" id="IPR028098">
    <property type="entry name" value="Glyco_trans_4-like_N"/>
</dbReference>
<dbReference type="Pfam" id="PF13439">
    <property type="entry name" value="Glyco_transf_4"/>
    <property type="match status" value="1"/>
</dbReference>
<reference evidence="2 3" key="1">
    <citation type="submission" date="2018-12" db="EMBL/GenBank/DDBJ databases">
        <title>The complete genome of the methanogenic archaea of the candidate phylum Verstraetearchaeota, obtained from the metagenome of underground thermal water.</title>
        <authorList>
            <person name="Kadnikov V.V."/>
            <person name="Mardanov A.V."/>
            <person name="Beletsky A.V."/>
            <person name="Karnachuk O.V."/>
            <person name="Ravin N.V."/>
        </authorList>
    </citation>
    <scope>NUCLEOTIDE SEQUENCE [LARGE SCALE GENOMIC DNA]</scope>
    <source>
        <strain evidence="2">Ch88</strain>
    </source>
</reference>
<dbReference type="SUPFAM" id="SSF53756">
    <property type="entry name" value="UDP-Glycosyltransferase/glycogen phosphorylase"/>
    <property type="match status" value="1"/>
</dbReference>
<comment type="caution">
    <text evidence="2">The sequence shown here is derived from an EMBL/GenBank/DDBJ whole genome shotgun (WGS) entry which is preliminary data.</text>
</comment>
<organism evidence="2 3">
    <name type="scientific">Methanosuratincola subterraneus</name>
    <dbReference type="NCBI Taxonomy" id="2593994"/>
    <lineage>
        <taxon>Archaea</taxon>
        <taxon>Thermoproteota</taxon>
        <taxon>Methanosuratincolia</taxon>
        <taxon>Candidatus Methanomethylicales</taxon>
        <taxon>Candidatus Methanomethylicaceae</taxon>
        <taxon>Candidatus Methanosuratincola (ex Vanwonterghem et al. 2016)</taxon>
    </lineage>
</organism>
<feature type="domain" description="Glycosyltransferase subfamily 4-like N-terminal" evidence="1">
    <location>
        <begin position="18"/>
        <end position="184"/>
    </location>
</feature>
<sequence length="197" mass="21685">MKMRAVMHISWEYPPWVVGGLSQELKSLLPEIAKRVRTMLVVRGDTDGVTEEEGVRIFKSASSIRSSPHILAYIHALNIDLLRGASAAIHEEGSVPLVHTHDWVSGIAGVYIKACFGAPLVTSVYTTELTRSKALGSLLSMGIFDIERHCFNRSDLVVVKSPEMKEHLKENFGLDGGKIALARNADELMEAYRGIQG</sequence>
<dbReference type="Proteomes" id="UP000288215">
    <property type="component" value="Unassembled WGS sequence"/>
</dbReference>
<evidence type="ECO:0000313" key="2">
    <source>
        <dbReference type="EMBL" id="RWX72874.1"/>
    </source>
</evidence>